<evidence type="ECO:0000256" key="1">
    <source>
        <dbReference type="PROSITE-ProRule" id="PRU00047"/>
    </source>
</evidence>
<dbReference type="Pfam" id="PF07727">
    <property type="entry name" value="RVT_2"/>
    <property type="match status" value="1"/>
</dbReference>
<keyword evidence="1" id="KW-0863">Zinc-finger</keyword>
<dbReference type="Pfam" id="PF00098">
    <property type="entry name" value="zf-CCHC"/>
    <property type="match status" value="1"/>
</dbReference>
<dbReference type="GeneID" id="130467581"/>
<keyword evidence="1" id="KW-0479">Metal-binding</keyword>
<name>A0ABM3R912_SPIOL</name>
<feature type="region of interest" description="Disordered" evidence="2">
    <location>
        <begin position="1"/>
        <end position="33"/>
    </location>
</feature>
<evidence type="ECO:0000313" key="5">
    <source>
        <dbReference type="RefSeq" id="XP_056692104.1"/>
    </source>
</evidence>
<dbReference type="Proteomes" id="UP000813463">
    <property type="component" value="Chromosome 2"/>
</dbReference>
<sequence length="433" mass="49671">MTHELHLGAAIPENPGLALKAEEQEDSEPDEDEVATLVRKIKRFYRNSKPGNLRGRNSVRKSSGSKSDQGCFKCGDSDHQIKDCPQWKNEKGKGKGKDQYKERFNKSTFAKPNFKKAMIEAWEEATDSEEDEDQSDEETANLCLMAKIDGTTQDPSSEVRSSTLLSLSKTKLVELLIETLDIFKKLIVIKAQSDKAMELSKEHTTYLDNVKSDVHGRFFQLPVRNTSLKDSFERVKKVYIMLDEANNADEIQEQEDFEIGLIRFTDNDEEISPERHQNGIEDPQTQETASNQKVPVQRNPRAPDPEEPENDDSEEPEEDQETSDAEEQGSQETEGTEETLDVPVAQYQPKPWKHQTFMGLKLYHMDVNAFLNDFLEKDVYMEQPPVFENPEFPNHIYKPDKALYGLKQAPRSCSLLFVDIYYDNENDDEKVEE</sequence>
<dbReference type="PROSITE" id="PS50158">
    <property type="entry name" value="ZF_CCHC"/>
    <property type="match status" value="1"/>
</dbReference>
<feature type="compositionally biased region" description="Acidic residues" evidence="2">
    <location>
        <begin position="305"/>
        <end position="340"/>
    </location>
</feature>
<dbReference type="SMART" id="SM00343">
    <property type="entry name" value="ZnF_C2HC"/>
    <property type="match status" value="1"/>
</dbReference>
<feature type="compositionally biased region" description="Acidic residues" evidence="2">
    <location>
        <begin position="23"/>
        <end position="33"/>
    </location>
</feature>
<feature type="domain" description="CCHC-type" evidence="3">
    <location>
        <begin position="71"/>
        <end position="86"/>
    </location>
</feature>
<keyword evidence="1" id="KW-0862">Zinc</keyword>
<feature type="region of interest" description="Disordered" evidence="2">
    <location>
        <begin position="273"/>
        <end position="344"/>
    </location>
</feature>
<feature type="compositionally biased region" description="Polar residues" evidence="2">
    <location>
        <begin position="283"/>
        <end position="294"/>
    </location>
</feature>
<evidence type="ECO:0000259" key="3">
    <source>
        <dbReference type="PROSITE" id="PS50158"/>
    </source>
</evidence>
<dbReference type="InterPro" id="IPR013103">
    <property type="entry name" value="RVT_2"/>
</dbReference>
<evidence type="ECO:0000256" key="2">
    <source>
        <dbReference type="SAM" id="MobiDB-lite"/>
    </source>
</evidence>
<dbReference type="RefSeq" id="XP_056692104.1">
    <property type="nucleotide sequence ID" value="XM_056836126.1"/>
</dbReference>
<keyword evidence="4" id="KW-1185">Reference proteome</keyword>
<dbReference type="InterPro" id="IPR036875">
    <property type="entry name" value="Znf_CCHC_sf"/>
</dbReference>
<organism evidence="4 5">
    <name type="scientific">Spinacia oleracea</name>
    <name type="common">Spinach</name>
    <dbReference type="NCBI Taxonomy" id="3562"/>
    <lineage>
        <taxon>Eukaryota</taxon>
        <taxon>Viridiplantae</taxon>
        <taxon>Streptophyta</taxon>
        <taxon>Embryophyta</taxon>
        <taxon>Tracheophyta</taxon>
        <taxon>Spermatophyta</taxon>
        <taxon>Magnoliopsida</taxon>
        <taxon>eudicotyledons</taxon>
        <taxon>Gunneridae</taxon>
        <taxon>Pentapetalae</taxon>
        <taxon>Caryophyllales</taxon>
        <taxon>Chenopodiaceae</taxon>
        <taxon>Chenopodioideae</taxon>
        <taxon>Anserineae</taxon>
        <taxon>Spinacia</taxon>
    </lineage>
</organism>
<dbReference type="InterPro" id="IPR001878">
    <property type="entry name" value="Znf_CCHC"/>
</dbReference>
<reference evidence="5" key="2">
    <citation type="submission" date="2025-08" db="UniProtKB">
        <authorList>
            <consortium name="RefSeq"/>
        </authorList>
    </citation>
    <scope>IDENTIFICATION</scope>
    <source>
        <tissue evidence="5">Leaf</tissue>
    </source>
</reference>
<accession>A0ABM3R912</accession>
<dbReference type="SUPFAM" id="SSF57756">
    <property type="entry name" value="Retrovirus zinc finger-like domains"/>
    <property type="match status" value="1"/>
</dbReference>
<gene>
    <name evidence="5" type="primary">LOC130467581</name>
</gene>
<protein>
    <recommendedName>
        <fullName evidence="3">CCHC-type domain-containing protein</fullName>
    </recommendedName>
</protein>
<proteinExistence type="predicted"/>
<evidence type="ECO:0000313" key="4">
    <source>
        <dbReference type="Proteomes" id="UP000813463"/>
    </source>
</evidence>
<reference evidence="4" key="1">
    <citation type="journal article" date="2021" name="Nat. Commun.">
        <title>Genomic analyses provide insights into spinach domestication and the genetic basis of agronomic traits.</title>
        <authorList>
            <person name="Cai X."/>
            <person name="Sun X."/>
            <person name="Xu C."/>
            <person name="Sun H."/>
            <person name="Wang X."/>
            <person name="Ge C."/>
            <person name="Zhang Z."/>
            <person name="Wang Q."/>
            <person name="Fei Z."/>
            <person name="Jiao C."/>
            <person name="Wang Q."/>
        </authorList>
    </citation>
    <scope>NUCLEOTIDE SEQUENCE [LARGE SCALE GENOMIC DNA]</scope>
    <source>
        <strain evidence="4">cv. Varoflay</strain>
    </source>
</reference>
<feature type="region of interest" description="Disordered" evidence="2">
    <location>
        <begin position="48"/>
        <end position="102"/>
    </location>
</feature>
<feature type="compositionally biased region" description="Basic and acidic residues" evidence="2">
    <location>
        <begin position="88"/>
        <end position="102"/>
    </location>
</feature>